<feature type="domain" description="UPF0033" evidence="1">
    <location>
        <begin position="6"/>
        <end position="71"/>
    </location>
</feature>
<dbReference type="SUPFAM" id="SSF64307">
    <property type="entry name" value="SirA-like"/>
    <property type="match status" value="1"/>
</dbReference>
<dbReference type="KEGG" id="lsd:EMK97_03145"/>
<accession>A0A4P6P629</accession>
<proteinExistence type="predicted"/>
<dbReference type="Gene3D" id="3.30.110.40">
    <property type="entry name" value="TusA-like domain"/>
    <property type="match status" value="1"/>
</dbReference>
<keyword evidence="3" id="KW-1185">Reference proteome</keyword>
<dbReference type="GO" id="GO:0016740">
    <property type="term" value="F:transferase activity"/>
    <property type="evidence" value="ECO:0007669"/>
    <property type="project" value="UniProtKB-KW"/>
</dbReference>
<organism evidence="2 3">
    <name type="scientific">Litorilituus sediminis</name>
    <dbReference type="NCBI Taxonomy" id="718192"/>
    <lineage>
        <taxon>Bacteria</taxon>
        <taxon>Pseudomonadati</taxon>
        <taxon>Pseudomonadota</taxon>
        <taxon>Gammaproteobacteria</taxon>
        <taxon>Alteromonadales</taxon>
        <taxon>Colwelliaceae</taxon>
        <taxon>Litorilituus</taxon>
    </lineage>
</organism>
<protein>
    <submittedName>
        <fullName evidence="2">Sulfurtransferase TusA family protein</fullName>
    </submittedName>
</protein>
<name>A0A4P6P629_9GAMM</name>
<evidence type="ECO:0000259" key="1">
    <source>
        <dbReference type="Pfam" id="PF01206"/>
    </source>
</evidence>
<dbReference type="CDD" id="cd00291">
    <property type="entry name" value="SirA_YedF_YeeD"/>
    <property type="match status" value="1"/>
</dbReference>
<evidence type="ECO:0000313" key="2">
    <source>
        <dbReference type="EMBL" id="QBG34805.1"/>
    </source>
</evidence>
<reference evidence="2 3" key="1">
    <citation type="submission" date="2018-12" db="EMBL/GenBank/DDBJ databases">
        <title>Complete genome of Litorilituus sediminis.</title>
        <authorList>
            <person name="Liu A."/>
            <person name="Rong J."/>
        </authorList>
    </citation>
    <scope>NUCLEOTIDE SEQUENCE [LARGE SCALE GENOMIC DNA]</scope>
    <source>
        <strain evidence="2 3">JCM 17549</strain>
    </source>
</reference>
<gene>
    <name evidence="2" type="ORF">EMK97_03145</name>
</gene>
<keyword evidence="2" id="KW-0808">Transferase</keyword>
<dbReference type="InterPro" id="IPR036868">
    <property type="entry name" value="TusA-like_sf"/>
</dbReference>
<dbReference type="InterPro" id="IPR001455">
    <property type="entry name" value="TusA-like"/>
</dbReference>
<evidence type="ECO:0000313" key="3">
    <source>
        <dbReference type="Proteomes" id="UP000290244"/>
    </source>
</evidence>
<dbReference type="AlphaFoldDB" id="A0A4P6P629"/>
<dbReference type="OrthoDB" id="9797352at2"/>
<dbReference type="Pfam" id="PF01206">
    <property type="entry name" value="TusA"/>
    <property type="match status" value="1"/>
</dbReference>
<dbReference type="RefSeq" id="WP_130599364.1">
    <property type="nucleotide sequence ID" value="NZ_CP034759.1"/>
</dbReference>
<dbReference type="Proteomes" id="UP000290244">
    <property type="component" value="Chromosome"/>
</dbReference>
<dbReference type="EMBL" id="CP034759">
    <property type="protein sequence ID" value="QBG34805.1"/>
    <property type="molecule type" value="Genomic_DNA"/>
</dbReference>
<sequence length="82" mass="9320">MIYHYDGTKEKCPIPLVQTRLLLKQLTPGDTCMLMLKDAGSIKDIPKLLLKQGYSYSQTPKANGIIEICIQAKHFDKEKKIL</sequence>